<dbReference type="RefSeq" id="WP_194029867.1">
    <property type="nucleotide sequence ID" value="NZ_JADEWZ010000017.1"/>
</dbReference>
<evidence type="ECO:0000259" key="1">
    <source>
        <dbReference type="Pfam" id="PF05685"/>
    </source>
</evidence>
<dbReference type="PANTHER" id="PTHR35400:SF1">
    <property type="entry name" value="SLR1083 PROTEIN"/>
    <property type="match status" value="1"/>
</dbReference>
<evidence type="ECO:0000313" key="2">
    <source>
        <dbReference type="EMBL" id="MBE9116777.1"/>
    </source>
</evidence>
<name>A0A8J7ITD3_9CYAN</name>
<evidence type="ECO:0000313" key="3">
    <source>
        <dbReference type="Proteomes" id="UP000654482"/>
    </source>
</evidence>
<proteinExistence type="predicted"/>
<feature type="domain" description="Putative restriction endonuclease" evidence="1">
    <location>
        <begin position="19"/>
        <end position="188"/>
    </location>
</feature>
<dbReference type="PANTHER" id="PTHR35400">
    <property type="entry name" value="SLR1083 PROTEIN"/>
    <property type="match status" value="1"/>
</dbReference>
<keyword evidence="2" id="KW-0378">Hydrolase</keyword>
<dbReference type="EMBL" id="JADEWZ010000017">
    <property type="protein sequence ID" value="MBE9116777.1"/>
    <property type="molecule type" value="Genomic_DNA"/>
</dbReference>
<sequence>MAPLKVSLEPRSLKHWTVQDYHRMSDFGILDPNERTELIAGQITLMAAKGTAHVTTLRLLATVLDALLGDLPVFVSTQDPIQLDDFSEPEPDLAVIQGTVLDYAEHHPHPSNVALVVEVADSTLKQDCETKDKLYAQAGIADYWVLDIKNRQLHIFREPTPTGYTRHLILTEPNQAVPLAFPNLALSLTSILPPIS</sequence>
<dbReference type="InterPro" id="IPR011335">
    <property type="entry name" value="Restrct_endonuc-II-like"/>
</dbReference>
<dbReference type="InterPro" id="IPR008538">
    <property type="entry name" value="Uma2"/>
</dbReference>
<gene>
    <name evidence="2" type="ORF">IQ249_12790</name>
</gene>
<dbReference type="AlphaFoldDB" id="A0A8J7ITD3"/>
<dbReference type="Pfam" id="PF05685">
    <property type="entry name" value="Uma2"/>
    <property type="match status" value="1"/>
</dbReference>
<keyword evidence="2" id="KW-0255">Endonuclease</keyword>
<dbReference type="InterPro" id="IPR012296">
    <property type="entry name" value="Nuclease_put_TT1808"/>
</dbReference>
<reference evidence="2" key="1">
    <citation type="submission" date="2020-10" db="EMBL/GenBank/DDBJ databases">
        <authorList>
            <person name="Castelo-Branco R."/>
            <person name="Eusebio N."/>
            <person name="Adriana R."/>
            <person name="Vieira A."/>
            <person name="Brugerolle De Fraissinette N."/>
            <person name="Rezende De Castro R."/>
            <person name="Schneider M.P."/>
            <person name="Vasconcelos V."/>
            <person name="Leao P.N."/>
        </authorList>
    </citation>
    <scope>NUCLEOTIDE SEQUENCE</scope>
    <source>
        <strain evidence="2">LEGE 07157</strain>
    </source>
</reference>
<dbReference type="CDD" id="cd06260">
    <property type="entry name" value="DUF820-like"/>
    <property type="match status" value="1"/>
</dbReference>
<organism evidence="2 3">
    <name type="scientific">Lusitaniella coriacea LEGE 07157</name>
    <dbReference type="NCBI Taxonomy" id="945747"/>
    <lineage>
        <taxon>Bacteria</taxon>
        <taxon>Bacillati</taxon>
        <taxon>Cyanobacteriota</taxon>
        <taxon>Cyanophyceae</taxon>
        <taxon>Spirulinales</taxon>
        <taxon>Lusitaniellaceae</taxon>
        <taxon>Lusitaniella</taxon>
    </lineage>
</organism>
<dbReference type="SUPFAM" id="SSF52980">
    <property type="entry name" value="Restriction endonuclease-like"/>
    <property type="match status" value="1"/>
</dbReference>
<accession>A0A8J7ITD3</accession>
<keyword evidence="3" id="KW-1185">Reference proteome</keyword>
<keyword evidence="2" id="KW-0540">Nuclease</keyword>
<comment type="caution">
    <text evidence="2">The sequence shown here is derived from an EMBL/GenBank/DDBJ whole genome shotgun (WGS) entry which is preliminary data.</text>
</comment>
<dbReference type="Proteomes" id="UP000654482">
    <property type="component" value="Unassembled WGS sequence"/>
</dbReference>
<protein>
    <submittedName>
        <fullName evidence="2">Uma2 family endonuclease</fullName>
    </submittedName>
</protein>
<dbReference type="GO" id="GO:0004519">
    <property type="term" value="F:endonuclease activity"/>
    <property type="evidence" value="ECO:0007669"/>
    <property type="project" value="UniProtKB-KW"/>
</dbReference>
<dbReference type="Gene3D" id="3.90.1570.10">
    <property type="entry name" value="tt1808, chain A"/>
    <property type="match status" value="1"/>
</dbReference>